<proteinExistence type="predicted"/>
<dbReference type="Proteomes" id="UP000237662">
    <property type="component" value="Unassembled WGS sequence"/>
</dbReference>
<comment type="caution">
    <text evidence="2">The sequence shown here is derived from an EMBL/GenBank/DDBJ whole genome shotgun (WGS) entry which is preliminary data.</text>
</comment>
<gene>
    <name evidence="2" type="ORF">CLV84_0678</name>
</gene>
<dbReference type="OrthoDB" id="831785at2"/>
<evidence type="ECO:0000313" key="2">
    <source>
        <dbReference type="EMBL" id="PPK87728.1"/>
    </source>
</evidence>
<feature type="signal peptide" evidence="1">
    <location>
        <begin position="1"/>
        <end position="22"/>
    </location>
</feature>
<dbReference type="RefSeq" id="WP_104418321.1">
    <property type="nucleotide sequence ID" value="NZ_PTJC01000005.1"/>
</dbReference>
<accession>A0A2S6I8B2</accession>
<evidence type="ECO:0000256" key="1">
    <source>
        <dbReference type="SAM" id="SignalP"/>
    </source>
</evidence>
<keyword evidence="3" id="KW-1185">Reference proteome</keyword>
<organism evidence="2 3">
    <name type="scientific">Neolewinella xylanilytica</name>
    <dbReference type="NCBI Taxonomy" id="1514080"/>
    <lineage>
        <taxon>Bacteria</taxon>
        <taxon>Pseudomonadati</taxon>
        <taxon>Bacteroidota</taxon>
        <taxon>Saprospiria</taxon>
        <taxon>Saprospirales</taxon>
        <taxon>Lewinellaceae</taxon>
        <taxon>Neolewinella</taxon>
    </lineage>
</organism>
<sequence>MKIAIRIGVLCLLIALDPISLAGQQRDSSTFSGSYTLGEFAGAATYNYQLRRRDTVRQGPFTFRGANARALLTGTDRPFTFTGQYVDDGPVGPWTFEFGMYGLGGPVALRDGYYRVAVDGIRHQATGRLLDGEPDSLWTQTIHRVVASDTAEVLLRSAINFTAGVARQSFRLESGATVLLGRVQRDGVAEDAWTVYTDLETAQQWTFDDGQLLHIVNEPETRGDTVAVLPLLSGKTELVDLDARYLDWLSIQLALQGEERALDGNPVIELLTTNAEAYARTFAAIRALGGEAGRPLFRVRLPVDPLTRREVAQLTSIDADLRAVDTISQALLDNTALSVVQNADPEVAYLRAAVIALRDSLLEPVRTLRNTYEREVLPYVSRPAYLGYLWSGGVEDGEILVTYPDAAGRQSRTFAGPGAGRFAIGEEGLPAVEALTKYVLASVDSIRVALGQKSNTRERRQAVTALEEQLTREYYLLDSLLESHIGVLPEQFGLESVQRLVKAEFQRYAATKDVLEKGEAAQQLIRCVEDLDALALQLIRLPGQLEEVRAAYTDEVWNNFTATVMEEVVKKRLYRAYEDRLIPYYLDRVREGLTCDTAGALQSALESLHRRMLALRTAETDALESRLRKVEKPTEILELLTASEPQ</sequence>
<evidence type="ECO:0000313" key="3">
    <source>
        <dbReference type="Proteomes" id="UP000237662"/>
    </source>
</evidence>
<name>A0A2S6I8B2_9BACT</name>
<keyword evidence="1" id="KW-0732">Signal</keyword>
<protein>
    <submittedName>
        <fullName evidence="2">Uncharacterized protein</fullName>
    </submittedName>
</protein>
<reference evidence="2 3" key="1">
    <citation type="submission" date="2018-02" db="EMBL/GenBank/DDBJ databases">
        <title>Genomic Encyclopedia of Archaeal and Bacterial Type Strains, Phase II (KMG-II): from individual species to whole genera.</title>
        <authorList>
            <person name="Goeker M."/>
        </authorList>
    </citation>
    <scope>NUCLEOTIDE SEQUENCE [LARGE SCALE GENOMIC DNA]</scope>
    <source>
        <strain evidence="2 3">DSM 29526</strain>
    </source>
</reference>
<dbReference type="AlphaFoldDB" id="A0A2S6I8B2"/>
<dbReference type="EMBL" id="PTJC01000005">
    <property type="protein sequence ID" value="PPK87728.1"/>
    <property type="molecule type" value="Genomic_DNA"/>
</dbReference>
<feature type="chain" id="PRO_5015647424" evidence="1">
    <location>
        <begin position="23"/>
        <end position="646"/>
    </location>
</feature>